<evidence type="ECO:0000259" key="2">
    <source>
        <dbReference type="Pfam" id="PF13843"/>
    </source>
</evidence>
<feature type="chain" id="PRO_5013614834" evidence="1">
    <location>
        <begin position="18"/>
        <end position="69"/>
    </location>
</feature>
<feature type="domain" description="PiggyBac transposable element-derived protein" evidence="2">
    <location>
        <begin position="1"/>
        <end position="32"/>
    </location>
</feature>
<accession>A0A2H1V4L7</accession>
<reference evidence="3" key="1">
    <citation type="submission" date="2016-07" db="EMBL/GenBank/DDBJ databases">
        <authorList>
            <person name="Bretaudeau A."/>
        </authorList>
    </citation>
    <scope>NUCLEOTIDE SEQUENCE</scope>
    <source>
        <strain evidence="3">Rice</strain>
        <tissue evidence="3">Whole body</tissue>
    </source>
</reference>
<protein>
    <submittedName>
        <fullName evidence="3">SFRICE_019696</fullName>
    </submittedName>
</protein>
<feature type="signal peptide" evidence="1">
    <location>
        <begin position="1"/>
        <end position="17"/>
    </location>
</feature>
<gene>
    <name evidence="3" type="ORF">SFRICE_019696</name>
</gene>
<organism evidence="3">
    <name type="scientific">Spodoptera frugiperda</name>
    <name type="common">Fall armyworm</name>
    <dbReference type="NCBI Taxonomy" id="7108"/>
    <lineage>
        <taxon>Eukaryota</taxon>
        <taxon>Metazoa</taxon>
        <taxon>Ecdysozoa</taxon>
        <taxon>Arthropoda</taxon>
        <taxon>Hexapoda</taxon>
        <taxon>Insecta</taxon>
        <taxon>Pterygota</taxon>
        <taxon>Neoptera</taxon>
        <taxon>Endopterygota</taxon>
        <taxon>Lepidoptera</taxon>
        <taxon>Glossata</taxon>
        <taxon>Ditrysia</taxon>
        <taxon>Noctuoidea</taxon>
        <taxon>Noctuidae</taxon>
        <taxon>Amphipyrinae</taxon>
        <taxon>Spodoptera</taxon>
    </lineage>
</organism>
<evidence type="ECO:0000256" key="1">
    <source>
        <dbReference type="SAM" id="SignalP"/>
    </source>
</evidence>
<proteinExistence type="predicted"/>
<keyword evidence="1" id="KW-0732">Signal</keyword>
<sequence>MELLTFIAIQILMGVVHMPSYTDYWSRRLRYTNIEKIWQNYPKINEEQNFSIDEMMTPYKGTTESNRRQ</sequence>
<dbReference type="EMBL" id="ODYU01000651">
    <property type="protein sequence ID" value="SOQ35790.1"/>
    <property type="molecule type" value="Genomic_DNA"/>
</dbReference>
<dbReference type="InterPro" id="IPR029526">
    <property type="entry name" value="PGBD"/>
</dbReference>
<dbReference type="Pfam" id="PF13843">
    <property type="entry name" value="DDE_Tnp_1_7"/>
    <property type="match status" value="1"/>
</dbReference>
<dbReference type="AlphaFoldDB" id="A0A2H1V4L7"/>
<name>A0A2H1V4L7_SPOFR</name>
<evidence type="ECO:0000313" key="3">
    <source>
        <dbReference type="EMBL" id="SOQ35790.1"/>
    </source>
</evidence>